<evidence type="ECO:0000313" key="3">
    <source>
        <dbReference type="Proteomes" id="UP001222325"/>
    </source>
</evidence>
<accession>A0AAD6TVA3</accession>
<protein>
    <submittedName>
        <fullName evidence="2">Uncharacterized protein</fullName>
    </submittedName>
</protein>
<organism evidence="2 3">
    <name type="scientific">Mycena belliarum</name>
    <dbReference type="NCBI Taxonomy" id="1033014"/>
    <lineage>
        <taxon>Eukaryota</taxon>
        <taxon>Fungi</taxon>
        <taxon>Dikarya</taxon>
        <taxon>Basidiomycota</taxon>
        <taxon>Agaricomycotina</taxon>
        <taxon>Agaricomycetes</taxon>
        <taxon>Agaricomycetidae</taxon>
        <taxon>Agaricales</taxon>
        <taxon>Marasmiineae</taxon>
        <taxon>Mycenaceae</taxon>
        <taxon>Mycena</taxon>
    </lineage>
</organism>
<dbReference type="EMBL" id="JARJCN010000060">
    <property type="protein sequence ID" value="KAJ7079453.1"/>
    <property type="molecule type" value="Genomic_DNA"/>
</dbReference>
<comment type="caution">
    <text evidence="2">The sequence shown here is derived from an EMBL/GenBank/DDBJ whole genome shotgun (WGS) entry which is preliminary data.</text>
</comment>
<gene>
    <name evidence="2" type="ORF">B0H15DRAFT_999574</name>
</gene>
<evidence type="ECO:0000256" key="1">
    <source>
        <dbReference type="SAM" id="MobiDB-lite"/>
    </source>
</evidence>
<feature type="compositionally biased region" description="Basic and acidic residues" evidence="1">
    <location>
        <begin position="607"/>
        <end position="619"/>
    </location>
</feature>
<dbReference type="Proteomes" id="UP001222325">
    <property type="component" value="Unassembled WGS sequence"/>
</dbReference>
<keyword evidence="3" id="KW-1185">Reference proteome</keyword>
<proteinExistence type="predicted"/>
<feature type="compositionally biased region" description="Low complexity" evidence="1">
    <location>
        <begin position="633"/>
        <end position="642"/>
    </location>
</feature>
<evidence type="ECO:0000313" key="2">
    <source>
        <dbReference type="EMBL" id="KAJ7079453.1"/>
    </source>
</evidence>
<feature type="region of interest" description="Disordered" evidence="1">
    <location>
        <begin position="556"/>
        <end position="642"/>
    </location>
</feature>
<reference evidence="2" key="1">
    <citation type="submission" date="2023-03" db="EMBL/GenBank/DDBJ databases">
        <title>Massive genome expansion in bonnet fungi (Mycena s.s.) driven by repeated elements and novel gene families across ecological guilds.</title>
        <authorList>
            <consortium name="Lawrence Berkeley National Laboratory"/>
            <person name="Harder C.B."/>
            <person name="Miyauchi S."/>
            <person name="Viragh M."/>
            <person name="Kuo A."/>
            <person name="Thoen E."/>
            <person name="Andreopoulos B."/>
            <person name="Lu D."/>
            <person name="Skrede I."/>
            <person name="Drula E."/>
            <person name="Henrissat B."/>
            <person name="Morin E."/>
            <person name="Kohler A."/>
            <person name="Barry K."/>
            <person name="LaButti K."/>
            <person name="Morin E."/>
            <person name="Salamov A."/>
            <person name="Lipzen A."/>
            <person name="Mereny Z."/>
            <person name="Hegedus B."/>
            <person name="Baldrian P."/>
            <person name="Stursova M."/>
            <person name="Weitz H."/>
            <person name="Taylor A."/>
            <person name="Grigoriev I.V."/>
            <person name="Nagy L.G."/>
            <person name="Martin F."/>
            <person name="Kauserud H."/>
        </authorList>
    </citation>
    <scope>NUCLEOTIDE SEQUENCE</scope>
    <source>
        <strain evidence="2">CBHHK173m</strain>
    </source>
</reference>
<feature type="region of interest" description="Disordered" evidence="1">
    <location>
        <begin position="510"/>
        <end position="536"/>
    </location>
</feature>
<sequence length="642" mass="71690">MIAFLGSQPAHKDLIHMDKSILHFRSTTGSSSLAHPRFNWTNIALLVVRVTKSNFSEEFQPLKTNAKLRDASWIYEALDHVIKYPAESRMDLTKSRWDANLILVVDDLLQALVHARGLHQKPSEGTLQVILHALSLVGCNVSRLAFFVLYYSQHWFGDETLKTVLLRNSTIALMGQVALKYLEYMEGPYVSIVDKLSSTNDWKLILRNDPLVWLDFVLAMTPGKAHIKKVQAITRRIWDTDFSRTTPYRFRSHVEETIGCIVGALSKLWITFQFTGTFINFLTFLRLVKCSLSIAVQIWHGGFKKNVEDKLSPLFRRILLEHFGDALLVAAYSSRTVLETRQIGGEVSTAAADITGCLETVMEILEKIARHIKGDMGNLLGLPESLSITEAWSTFQADIESKIQDLEESLHGIFRRPQEIPGGPEIGSAQEIEIPGSPNHHPLTLTPLVSANPRLSTEELPLIPYHEPEPTGVLLRPAAFEHWGHTHWQNWQPDPDIISIYDHNSDWQLPQLPQLQDSPNHDTPADTVIPPYGSTRSDAAGQAVLEELERLALVGWSQVGSPNEMDPGNTEEERNLSQSGQSIRSNSPDLSGPEFGPPNEIDPGATEGERDISELEQSIRNDSPSLFGPPSPRSGSPGESID</sequence>
<name>A0AAD6TVA3_9AGAR</name>
<dbReference type="AlphaFoldDB" id="A0AAD6TVA3"/>
<feature type="compositionally biased region" description="Polar residues" evidence="1">
    <location>
        <begin position="576"/>
        <end position="589"/>
    </location>
</feature>